<dbReference type="eggNOG" id="KOG4408">
    <property type="taxonomic scope" value="Eukaryota"/>
</dbReference>
<dbReference type="PROSITE" id="PS51087">
    <property type="entry name" value="APAG"/>
    <property type="match status" value="1"/>
</dbReference>
<dbReference type="AlphaFoldDB" id="A0A0D3IYG8"/>
<accession>A0A0D3IYG8</accession>
<dbReference type="Proteomes" id="UP000013827">
    <property type="component" value="Unassembled WGS sequence"/>
</dbReference>
<dbReference type="PANTHER" id="PTHR47191:SF2">
    <property type="entry name" value="OS05G0170800 PROTEIN"/>
    <property type="match status" value="1"/>
</dbReference>
<organism evidence="2 3">
    <name type="scientific">Emiliania huxleyi (strain CCMP1516)</name>
    <dbReference type="NCBI Taxonomy" id="280463"/>
    <lineage>
        <taxon>Eukaryota</taxon>
        <taxon>Haptista</taxon>
        <taxon>Haptophyta</taxon>
        <taxon>Prymnesiophyceae</taxon>
        <taxon>Isochrysidales</taxon>
        <taxon>Noelaerhabdaceae</taxon>
        <taxon>Emiliania</taxon>
    </lineage>
</organism>
<dbReference type="GeneID" id="17262463"/>
<dbReference type="SUPFAM" id="SSF110069">
    <property type="entry name" value="ApaG-like"/>
    <property type="match status" value="1"/>
</dbReference>
<dbReference type="KEGG" id="ehx:EMIHUDRAFT_102900"/>
<sequence>MATTALFRATVRAIRAATPDGAALRIRQPVLESPVQWMANEPLPQHLMIDETPATLIGGVFPSLLDEAGALRGGHDLWGDGLPLELSRERCTRIARSRFADAESASLDEGFAALRALGDQIALAQRTSVARTSGLCVEASSAYRGRAQAGLWVFSYRLRVRNESDEPVRLLGRHWMIRNADGSVHAEVPKWGAGIVGQTPLLSPGAAFEYASGTSLSSPNGSIGGAIRAERGDGHTFEAAVGCFPLLSSPSDD</sequence>
<dbReference type="Gene3D" id="2.60.40.1470">
    <property type="entry name" value="ApaG domain"/>
    <property type="match status" value="1"/>
</dbReference>
<dbReference type="PaxDb" id="2903-EOD16303"/>
<keyword evidence="3" id="KW-1185">Reference proteome</keyword>
<proteinExistence type="predicted"/>
<dbReference type="InterPro" id="IPR050718">
    <property type="entry name" value="ApaG-like"/>
</dbReference>
<dbReference type="RefSeq" id="XP_005768732.1">
    <property type="nucleotide sequence ID" value="XM_005768675.1"/>
</dbReference>
<reference evidence="3" key="1">
    <citation type="journal article" date="2013" name="Nature">
        <title>Pan genome of the phytoplankton Emiliania underpins its global distribution.</title>
        <authorList>
            <person name="Read B.A."/>
            <person name="Kegel J."/>
            <person name="Klute M.J."/>
            <person name="Kuo A."/>
            <person name="Lefebvre S.C."/>
            <person name="Maumus F."/>
            <person name="Mayer C."/>
            <person name="Miller J."/>
            <person name="Monier A."/>
            <person name="Salamov A."/>
            <person name="Young J."/>
            <person name="Aguilar M."/>
            <person name="Claverie J.M."/>
            <person name="Frickenhaus S."/>
            <person name="Gonzalez K."/>
            <person name="Herman E.K."/>
            <person name="Lin Y.C."/>
            <person name="Napier J."/>
            <person name="Ogata H."/>
            <person name="Sarno A.F."/>
            <person name="Shmutz J."/>
            <person name="Schroeder D."/>
            <person name="de Vargas C."/>
            <person name="Verret F."/>
            <person name="von Dassow P."/>
            <person name="Valentin K."/>
            <person name="Van de Peer Y."/>
            <person name="Wheeler G."/>
            <person name="Dacks J.B."/>
            <person name="Delwiche C.F."/>
            <person name="Dyhrman S.T."/>
            <person name="Glockner G."/>
            <person name="John U."/>
            <person name="Richards T."/>
            <person name="Worden A.Z."/>
            <person name="Zhang X."/>
            <person name="Grigoriev I.V."/>
            <person name="Allen A.E."/>
            <person name="Bidle K."/>
            <person name="Borodovsky M."/>
            <person name="Bowler C."/>
            <person name="Brownlee C."/>
            <person name="Cock J.M."/>
            <person name="Elias M."/>
            <person name="Gladyshev V.N."/>
            <person name="Groth M."/>
            <person name="Guda C."/>
            <person name="Hadaegh A."/>
            <person name="Iglesias-Rodriguez M.D."/>
            <person name="Jenkins J."/>
            <person name="Jones B.M."/>
            <person name="Lawson T."/>
            <person name="Leese F."/>
            <person name="Lindquist E."/>
            <person name="Lobanov A."/>
            <person name="Lomsadze A."/>
            <person name="Malik S.B."/>
            <person name="Marsh M.E."/>
            <person name="Mackinder L."/>
            <person name="Mock T."/>
            <person name="Mueller-Roeber B."/>
            <person name="Pagarete A."/>
            <person name="Parker M."/>
            <person name="Probert I."/>
            <person name="Quesneville H."/>
            <person name="Raines C."/>
            <person name="Rensing S.A."/>
            <person name="Riano-Pachon D.M."/>
            <person name="Richier S."/>
            <person name="Rokitta S."/>
            <person name="Shiraiwa Y."/>
            <person name="Soanes D.M."/>
            <person name="van der Giezen M."/>
            <person name="Wahlund T.M."/>
            <person name="Williams B."/>
            <person name="Wilson W."/>
            <person name="Wolfe G."/>
            <person name="Wurch L.L."/>
        </authorList>
    </citation>
    <scope>NUCLEOTIDE SEQUENCE</scope>
</reference>
<dbReference type="OMA" id="QWMANEP"/>
<dbReference type="PANTHER" id="PTHR47191">
    <property type="entry name" value="OS05G0170800 PROTEIN"/>
    <property type="match status" value="1"/>
</dbReference>
<feature type="domain" description="ApaG" evidence="1">
    <location>
        <begin position="121"/>
        <end position="253"/>
    </location>
</feature>
<evidence type="ECO:0000313" key="3">
    <source>
        <dbReference type="Proteomes" id="UP000013827"/>
    </source>
</evidence>
<dbReference type="EnsemblProtists" id="EOD16303">
    <property type="protein sequence ID" value="EOD16303"/>
    <property type="gene ID" value="EMIHUDRAFT_102900"/>
</dbReference>
<dbReference type="InterPro" id="IPR007474">
    <property type="entry name" value="ApaG_domain"/>
</dbReference>
<evidence type="ECO:0000313" key="2">
    <source>
        <dbReference type="EnsemblProtists" id="EOD16303"/>
    </source>
</evidence>
<protein>
    <recommendedName>
        <fullName evidence="1">ApaG domain-containing protein</fullName>
    </recommendedName>
</protein>
<dbReference type="Pfam" id="PF04379">
    <property type="entry name" value="DUF525"/>
    <property type="match status" value="1"/>
</dbReference>
<dbReference type="InterPro" id="IPR036767">
    <property type="entry name" value="ApaG_sf"/>
</dbReference>
<dbReference type="HOGENOM" id="CLU_1100203_0_0_1"/>
<reference evidence="2" key="2">
    <citation type="submission" date="2024-10" db="UniProtKB">
        <authorList>
            <consortium name="EnsemblProtists"/>
        </authorList>
    </citation>
    <scope>IDENTIFICATION</scope>
</reference>
<evidence type="ECO:0000259" key="1">
    <source>
        <dbReference type="PROSITE" id="PS51087"/>
    </source>
</evidence>
<name>A0A0D3IYG8_EMIH1</name>
<dbReference type="STRING" id="2903.R1C183"/>